<evidence type="ECO:0000313" key="1">
    <source>
        <dbReference type="EMBL" id="PNF30413.1"/>
    </source>
</evidence>
<dbReference type="EMBL" id="NEVH01012095">
    <property type="protein sequence ID" value="PNF30413.1"/>
    <property type="molecule type" value="Genomic_DNA"/>
</dbReference>
<proteinExistence type="predicted"/>
<protein>
    <submittedName>
        <fullName evidence="1">Uncharacterized protein</fullName>
    </submittedName>
</protein>
<sequence length="123" mass="14282">MHTQKLANNLCKVCFGLRVVRRMTGLELLIYIKSNSNDFTTNSGLHSYNIRKKDNLHIVPCNTSLCKNNFNNAGLRLLNHLPPYIKEIPVLYKFKNALKTYLLDHCFYKVDEFLSCETNTNQL</sequence>
<dbReference type="InParanoid" id="A0A2J7QPF1"/>
<keyword evidence="2" id="KW-1185">Reference proteome</keyword>
<dbReference type="Proteomes" id="UP000235965">
    <property type="component" value="Unassembled WGS sequence"/>
</dbReference>
<evidence type="ECO:0000313" key="2">
    <source>
        <dbReference type="Proteomes" id="UP000235965"/>
    </source>
</evidence>
<gene>
    <name evidence="1" type="ORF">B7P43_G12877</name>
</gene>
<comment type="caution">
    <text evidence="1">The sequence shown here is derived from an EMBL/GenBank/DDBJ whole genome shotgun (WGS) entry which is preliminary data.</text>
</comment>
<organism evidence="1 2">
    <name type="scientific">Cryptotermes secundus</name>
    <dbReference type="NCBI Taxonomy" id="105785"/>
    <lineage>
        <taxon>Eukaryota</taxon>
        <taxon>Metazoa</taxon>
        <taxon>Ecdysozoa</taxon>
        <taxon>Arthropoda</taxon>
        <taxon>Hexapoda</taxon>
        <taxon>Insecta</taxon>
        <taxon>Pterygota</taxon>
        <taxon>Neoptera</taxon>
        <taxon>Polyneoptera</taxon>
        <taxon>Dictyoptera</taxon>
        <taxon>Blattodea</taxon>
        <taxon>Blattoidea</taxon>
        <taxon>Termitoidae</taxon>
        <taxon>Kalotermitidae</taxon>
        <taxon>Cryptotermitinae</taxon>
        <taxon>Cryptotermes</taxon>
    </lineage>
</organism>
<accession>A0A2J7QPF1</accession>
<name>A0A2J7QPF1_9NEOP</name>
<dbReference type="AlphaFoldDB" id="A0A2J7QPF1"/>
<reference evidence="1 2" key="1">
    <citation type="submission" date="2017-12" db="EMBL/GenBank/DDBJ databases">
        <title>Hemimetabolous genomes reveal molecular basis of termite eusociality.</title>
        <authorList>
            <person name="Harrison M.C."/>
            <person name="Jongepier E."/>
            <person name="Robertson H.M."/>
            <person name="Arning N."/>
            <person name="Bitard-Feildel T."/>
            <person name="Chao H."/>
            <person name="Childers C.P."/>
            <person name="Dinh H."/>
            <person name="Doddapaneni H."/>
            <person name="Dugan S."/>
            <person name="Gowin J."/>
            <person name="Greiner C."/>
            <person name="Han Y."/>
            <person name="Hu H."/>
            <person name="Hughes D.S.T."/>
            <person name="Huylmans A.-K."/>
            <person name="Kemena C."/>
            <person name="Kremer L.P.M."/>
            <person name="Lee S.L."/>
            <person name="Lopez-Ezquerra A."/>
            <person name="Mallet L."/>
            <person name="Monroy-Kuhn J.M."/>
            <person name="Moser A."/>
            <person name="Murali S.C."/>
            <person name="Muzny D.M."/>
            <person name="Otani S."/>
            <person name="Piulachs M.-D."/>
            <person name="Poelchau M."/>
            <person name="Qu J."/>
            <person name="Schaub F."/>
            <person name="Wada-Katsumata A."/>
            <person name="Worley K.C."/>
            <person name="Xie Q."/>
            <person name="Ylla G."/>
            <person name="Poulsen M."/>
            <person name="Gibbs R.A."/>
            <person name="Schal C."/>
            <person name="Richards S."/>
            <person name="Belles X."/>
            <person name="Korb J."/>
            <person name="Bornberg-Bauer E."/>
        </authorList>
    </citation>
    <scope>NUCLEOTIDE SEQUENCE [LARGE SCALE GENOMIC DNA]</scope>
    <source>
        <tissue evidence="1">Whole body</tissue>
    </source>
</reference>